<feature type="compositionally biased region" description="Low complexity" evidence="2">
    <location>
        <begin position="490"/>
        <end position="499"/>
    </location>
</feature>
<feature type="region of interest" description="Disordered" evidence="2">
    <location>
        <begin position="661"/>
        <end position="700"/>
    </location>
</feature>
<protein>
    <submittedName>
        <fullName evidence="5">Siderophore biosynthesis protein</fullName>
    </submittedName>
</protein>
<feature type="transmembrane region" description="Helical" evidence="3">
    <location>
        <begin position="281"/>
        <end position="301"/>
    </location>
</feature>
<keyword evidence="3" id="KW-0472">Membrane</keyword>
<keyword evidence="6" id="KW-1185">Reference proteome</keyword>
<evidence type="ECO:0000313" key="5">
    <source>
        <dbReference type="EMBL" id="EFX06230.1"/>
    </source>
</evidence>
<dbReference type="SUPFAM" id="SSF55729">
    <property type="entry name" value="Acyl-CoA N-acyltransferases (Nat)"/>
    <property type="match status" value="1"/>
</dbReference>
<dbReference type="AlphaFoldDB" id="F0X7S8"/>
<dbReference type="PANTHER" id="PTHR31438">
    <property type="entry name" value="LYSINE N-ACYLTRANSFERASE C17G9.06C-RELATED"/>
    <property type="match status" value="1"/>
</dbReference>
<dbReference type="RefSeq" id="XP_014175712.1">
    <property type="nucleotide sequence ID" value="XM_014320237.1"/>
</dbReference>
<dbReference type="Pfam" id="PF04678">
    <property type="entry name" value="MCU"/>
    <property type="match status" value="1"/>
</dbReference>
<evidence type="ECO:0000256" key="2">
    <source>
        <dbReference type="SAM" id="MobiDB-lite"/>
    </source>
</evidence>
<dbReference type="OrthoDB" id="448427at2759"/>
<dbReference type="SMART" id="SM01006">
    <property type="entry name" value="AlcB"/>
    <property type="match status" value="1"/>
</dbReference>
<name>F0X7S8_GROCL</name>
<accession>F0X7S8</accession>
<feature type="compositionally biased region" description="Basic and acidic residues" evidence="2">
    <location>
        <begin position="59"/>
        <end position="76"/>
    </location>
</feature>
<feature type="domain" description="Acyltransferase MbtK/IucB-like conserved" evidence="4">
    <location>
        <begin position="819"/>
        <end position="861"/>
    </location>
</feature>
<evidence type="ECO:0000256" key="3">
    <source>
        <dbReference type="SAM" id="Phobius"/>
    </source>
</evidence>
<dbReference type="GO" id="GO:0019290">
    <property type="term" value="P:siderophore biosynthetic process"/>
    <property type="evidence" value="ECO:0007669"/>
    <property type="project" value="InterPro"/>
</dbReference>
<dbReference type="PANTHER" id="PTHR31438:SF1">
    <property type="entry name" value="LYSINE N-ACYLTRANSFERASE C17G9.06C-RELATED"/>
    <property type="match status" value="1"/>
</dbReference>
<dbReference type="InterPro" id="IPR019432">
    <property type="entry name" value="Acyltransferase_MbtK/IucB-like"/>
</dbReference>
<reference evidence="5 6" key="1">
    <citation type="journal article" date="2011" name="Proc. Natl. Acad. Sci. U.S.A.">
        <title>Genome and transcriptome analyses of the mountain pine beetle-fungal symbiont Grosmannia clavigera, a lodgepole pine pathogen.</title>
        <authorList>
            <person name="DiGuistini S."/>
            <person name="Wang Y."/>
            <person name="Liao N.Y."/>
            <person name="Taylor G."/>
            <person name="Tanguay P."/>
            <person name="Feau N."/>
            <person name="Henrissat B."/>
            <person name="Chan S.K."/>
            <person name="Hesse-Orce U."/>
            <person name="Alamouti S.M."/>
            <person name="Tsui C.K.M."/>
            <person name="Docking R.T."/>
            <person name="Levasseur A."/>
            <person name="Haridas S."/>
            <person name="Robertson G."/>
            <person name="Birol I."/>
            <person name="Holt R.A."/>
            <person name="Marra M.A."/>
            <person name="Hamelin R.C."/>
            <person name="Hirst M."/>
            <person name="Jones S.J.M."/>
            <person name="Bohlmann J."/>
            <person name="Breuil C."/>
        </authorList>
    </citation>
    <scope>NUCLEOTIDE SEQUENCE [LARGE SCALE GENOMIC DNA]</scope>
    <source>
        <strain evidence="6">kw1407 / UAMH 11150</strain>
    </source>
</reference>
<evidence type="ECO:0000256" key="1">
    <source>
        <dbReference type="ARBA" id="ARBA00009893"/>
    </source>
</evidence>
<dbReference type="InParanoid" id="F0X7S8"/>
<dbReference type="Proteomes" id="UP000007796">
    <property type="component" value="Unassembled WGS sequence"/>
</dbReference>
<dbReference type="EMBL" id="GL629729">
    <property type="protein sequence ID" value="EFX06230.1"/>
    <property type="molecule type" value="Genomic_DNA"/>
</dbReference>
<evidence type="ECO:0000259" key="4">
    <source>
        <dbReference type="SMART" id="SM01006"/>
    </source>
</evidence>
<feature type="transmembrane region" description="Helical" evidence="3">
    <location>
        <begin position="313"/>
        <end position="332"/>
    </location>
</feature>
<dbReference type="InterPro" id="IPR006769">
    <property type="entry name" value="MCU_C"/>
</dbReference>
<gene>
    <name evidence="5" type="ORF">CMQ_6551</name>
</gene>
<organism evidence="6">
    <name type="scientific">Grosmannia clavigera (strain kw1407 / UAMH 11150)</name>
    <name type="common">Blue stain fungus</name>
    <name type="synonym">Graphiocladiella clavigera</name>
    <dbReference type="NCBI Taxonomy" id="655863"/>
    <lineage>
        <taxon>Eukaryota</taxon>
        <taxon>Fungi</taxon>
        <taxon>Dikarya</taxon>
        <taxon>Ascomycota</taxon>
        <taxon>Pezizomycotina</taxon>
        <taxon>Sordariomycetes</taxon>
        <taxon>Sordariomycetidae</taxon>
        <taxon>Ophiostomatales</taxon>
        <taxon>Ophiostomataceae</taxon>
        <taxon>Leptographium</taxon>
    </lineage>
</organism>
<dbReference type="eggNOG" id="KOG2966">
    <property type="taxonomic scope" value="Eukaryota"/>
</dbReference>
<dbReference type="InterPro" id="IPR016181">
    <property type="entry name" value="Acyl_CoA_acyltransferase"/>
</dbReference>
<dbReference type="Gene3D" id="3.40.630.30">
    <property type="match status" value="1"/>
</dbReference>
<feature type="region of interest" description="Disordered" evidence="2">
    <location>
        <begin position="36"/>
        <end position="85"/>
    </location>
</feature>
<dbReference type="STRING" id="655863.F0X7S8"/>
<sequence>MSCPVRRLSLQPRFLAEQASDRQPVWALLPARRLIGSTGTRGRPNPSGNDGNGQAARKRQQEVRRSWSREGRDRSATVRPSSASKEVVVAAQKGKLLTTPTRLLKFVLPLPLGWQKDTAVDGPDMRMEPLALLVHPQQPMSYVERLILAELPGEDATNVYFRAENTPDEEGQSKDGGGSHVAWYSGLGHEAAERRDPDKKWVRWSSSTEIGDFIREAARGREFAIEIEGPSTVEVRVSVPSFSDRTYYQRMRLRRLSRAVERLSTVKRECDELAHRGARRLAKGGFATLMGWWAVVYYTTYQTAYGWSVIEPVTYLAGLGVIMGGYLWFLFISRDLSYRAAMNVTVLRRQAALYESRGFDVRRWDRLVEETNGLRAEIRRAAADYDIEWDEEADLGGGKRGSLSAKFCTPEQRDISHTNAAMPISTINLPDGQIITAKPVFAGLFFKSNELNVHRTPFPIGWTTVLHTEDDETGETPGEVSGSPGGRGSVGSQPGSPGSATGETAGPAHSHSFRRPTLQNDSLFISSISNPSSSEFRPAASPTRQIAMMLWITLYWYFHQPAPEVRLPPTAASRGTVPAGRPHGEWRISIKRDGVLRGRNLIPKLERMGLIATLETAVQATPATGDNDGWDRMYVSQAMFWQIPAHQFLFTLQPIVSAIGGSGSSSSSSGVRGGTSSFPGSPTASRPSSPTRDAARTSGLTLDEVVVPASGAMVVVAAGGSSETAAAGGTDELKPSLPIGPFFASSHLPAYYPPSPLRYTMTDGVRHPARPKPPRMGEVFYTRFVPSVGQYLSLRVASSSPRPVPYAGPVGPRPPSAGAHLTTLSDMGLLQMWLSNPRVSAFWGDYVPDFLSSALASRHSFPVIALWDGVPFGYFEIYWVKEDVLGRHVGGAAIDDFDRGLHVFIGEEWARSRVQQWLSSVVHWILTADYRTMSVCIEPRVDNLRFIQHLQLGGFNKQREVTFPHKQSWFGRLDRDGWTGPAL</sequence>
<dbReference type="GeneID" id="25979997"/>
<dbReference type="HOGENOM" id="CLU_303045_0_0_1"/>
<feature type="compositionally biased region" description="Low complexity" evidence="2">
    <location>
        <begin position="664"/>
        <end position="692"/>
    </location>
</feature>
<proteinExistence type="inferred from homology"/>
<dbReference type="GO" id="GO:0016410">
    <property type="term" value="F:N-acyltransferase activity"/>
    <property type="evidence" value="ECO:0007669"/>
    <property type="project" value="TreeGrafter"/>
</dbReference>
<comment type="similarity">
    <text evidence="1">Belongs to the lysine N-acyltransferase MbtK family.</text>
</comment>
<evidence type="ECO:0000313" key="6">
    <source>
        <dbReference type="Proteomes" id="UP000007796"/>
    </source>
</evidence>
<dbReference type="Pfam" id="PF13523">
    <property type="entry name" value="Acetyltransf_8"/>
    <property type="match status" value="1"/>
</dbReference>
<keyword evidence="3" id="KW-0812">Transmembrane</keyword>
<keyword evidence="3" id="KW-1133">Transmembrane helix</keyword>
<feature type="region of interest" description="Disordered" evidence="2">
    <location>
        <begin position="469"/>
        <end position="514"/>
    </location>
</feature>